<evidence type="ECO:0000313" key="2">
    <source>
        <dbReference type="EMBL" id="TDQ84242.1"/>
    </source>
</evidence>
<proteinExistence type="predicted"/>
<dbReference type="AlphaFoldDB" id="A0A4R6WRL0"/>
<keyword evidence="1" id="KW-0732">Signal</keyword>
<gene>
    <name evidence="2" type="ORF">A8950_0790</name>
</gene>
<evidence type="ECO:0008006" key="4">
    <source>
        <dbReference type="Google" id="ProtNLM"/>
    </source>
</evidence>
<keyword evidence="3" id="KW-1185">Reference proteome</keyword>
<protein>
    <recommendedName>
        <fullName evidence="4">Lipoprotein</fullName>
    </recommendedName>
</protein>
<dbReference type="PROSITE" id="PS51257">
    <property type="entry name" value="PROKAR_LIPOPROTEIN"/>
    <property type="match status" value="1"/>
</dbReference>
<sequence length="189" mass="20782">MRSLRSVLSLLFALGLAACFVQHAEPIGVAEPARAGQWSGLWVAQPVEPGGEPGFFRVEDVEPSSGRFSVAEADPDGNPIEDAIPLLLRRVDDTLFIEVQEKDGDPWRLFVVASMQADRLELAWKPVGERFAVAFTDGALAGRLVVGSEVVPDELVLTDFTPQRQGQFARNWAGFFLPERLVLIRPVNE</sequence>
<dbReference type="Proteomes" id="UP000295783">
    <property type="component" value="Unassembled WGS sequence"/>
</dbReference>
<evidence type="ECO:0000313" key="3">
    <source>
        <dbReference type="Proteomes" id="UP000295783"/>
    </source>
</evidence>
<dbReference type="EMBL" id="SNYW01000006">
    <property type="protein sequence ID" value="TDQ84242.1"/>
    <property type="molecule type" value="Genomic_DNA"/>
</dbReference>
<accession>A0A4R6WRL0</accession>
<feature type="chain" id="PRO_5020593596" description="Lipoprotein" evidence="1">
    <location>
        <begin position="25"/>
        <end position="189"/>
    </location>
</feature>
<name>A0A4R6WRL0_9PROT</name>
<comment type="caution">
    <text evidence="2">The sequence shown here is derived from an EMBL/GenBank/DDBJ whole genome shotgun (WGS) entry which is preliminary data.</text>
</comment>
<reference evidence="2 3" key="1">
    <citation type="submission" date="2019-03" db="EMBL/GenBank/DDBJ databases">
        <title>Genomic Encyclopedia of Type Strains, Phase III (KMG-III): the genomes of soil and plant-associated and newly described type strains.</title>
        <authorList>
            <person name="Whitman W."/>
        </authorList>
    </citation>
    <scope>NUCLEOTIDE SEQUENCE [LARGE SCALE GENOMIC DNA]</scope>
    <source>
        <strain evidence="2 3">CGMCC 1.7660</strain>
    </source>
</reference>
<feature type="signal peptide" evidence="1">
    <location>
        <begin position="1"/>
        <end position="24"/>
    </location>
</feature>
<evidence type="ECO:0000256" key="1">
    <source>
        <dbReference type="SAM" id="SignalP"/>
    </source>
</evidence>
<organism evidence="2 3">
    <name type="scientific">Dongia mobilis</name>
    <dbReference type="NCBI Taxonomy" id="578943"/>
    <lineage>
        <taxon>Bacteria</taxon>
        <taxon>Pseudomonadati</taxon>
        <taxon>Pseudomonadota</taxon>
        <taxon>Alphaproteobacteria</taxon>
        <taxon>Rhodospirillales</taxon>
        <taxon>Dongiaceae</taxon>
        <taxon>Dongia</taxon>
    </lineage>
</organism>
<dbReference type="RefSeq" id="WP_133612281.1">
    <property type="nucleotide sequence ID" value="NZ_SNYW01000006.1"/>
</dbReference>